<sequence length="150" mass="16770">MARRTDTVMQHTEVLEQAARRHSRLFNSPSSSYYASLVYAVRPVAQIPTRRVEIGAGCAPAGDFCSCRQLYATGRVSLPPLCITISWPYVHCLPHCCSVYSLSRYFPSEPLPPFSCPLLLFSTGTSASPIFAKEEEEKEAGCCYHLYYFS</sequence>
<dbReference type="EMBL" id="HE573020">
    <property type="protein sequence ID" value="CCC47773.1"/>
    <property type="molecule type" value="Genomic_DNA"/>
</dbReference>
<organism evidence="1">
    <name type="scientific">Trypanosoma vivax (strain Y486)</name>
    <dbReference type="NCBI Taxonomy" id="1055687"/>
    <lineage>
        <taxon>Eukaryota</taxon>
        <taxon>Discoba</taxon>
        <taxon>Euglenozoa</taxon>
        <taxon>Kinetoplastea</taxon>
        <taxon>Metakinetoplastina</taxon>
        <taxon>Trypanosomatida</taxon>
        <taxon>Trypanosomatidae</taxon>
        <taxon>Trypanosoma</taxon>
        <taxon>Duttonella</taxon>
    </lineage>
</organism>
<dbReference type="VEuPathDB" id="TriTrypDB:TvY486_0404410"/>
<accession>G0TUY6</accession>
<gene>
    <name evidence="1" type="ORF">TVY486_0404410</name>
</gene>
<name>G0TUY6_TRYVY</name>
<evidence type="ECO:0000313" key="1">
    <source>
        <dbReference type="EMBL" id="CCC47773.1"/>
    </source>
</evidence>
<proteinExistence type="predicted"/>
<dbReference type="AlphaFoldDB" id="G0TUY6"/>
<reference evidence="1" key="1">
    <citation type="journal article" date="2012" name="Proc. Natl. Acad. Sci. U.S.A.">
        <title>Antigenic diversity is generated by distinct evolutionary mechanisms in African trypanosome species.</title>
        <authorList>
            <person name="Jackson A.P."/>
            <person name="Berry A."/>
            <person name="Aslett M."/>
            <person name="Allison H.C."/>
            <person name="Burton P."/>
            <person name="Vavrova-Anderson J."/>
            <person name="Brown R."/>
            <person name="Browne H."/>
            <person name="Corton N."/>
            <person name="Hauser H."/>
            <person name="Gamble J."/>
            <person name="Gilderthorp R."/>
            <person name="Marcello L."/>
            <person name="McQuillan J."/>
            <person name="Otto T.D."/>
            <person name="Quail M.A."/>
            <person name="Sanders M.J."/>
            <person name="van Tonder A."/>
            <person name="Ginger M.L."/>
            <person name="Field M.C."/>
            <person name="Barry J.D."/>
            <person name="Hertz-Fowler C."/>
            <person name="Berriman M."/>
        </authorList>
    </citation>
    <scope>NUCLEOTIDE SEQUENCE</scope>
    <source>
        <strain evidence="1">Y486</strain>
    </source>
</reference>
<protein>
    <submittedName>
        <fullName evidence="1">Uncharacterized protein</fullName>
    </submittedName>
</protein>